<dbReference type="GO" id="GO:0120010">
    <property type="term" value="P:intermembrane phospholipid transfer"/>
    <property type="evidence" value="ECO:0007669"/>
    <property type="project" value="TreeGrafter"/>
</dbReference>
<dbReference type="HOGENOM" id="CLU_803427_0_0_6"/>
<accession>A4ACE0</accession>
<keyword evidence="3" id="KW-0449">Lipoprotein</keyword>
<dbReference type="STRING" id="314285.KT71_13315"/>
<gene>
    <name evidence="3" type="ORF">KT71_13315</name>
</gene>
<reference evidence="3 4" key="1">
    <citation type="journal article" date="2007" name="Proc. Natl. Acad. Sci. U.S.A.">
        <title>Characterization of a marine gammaproteobacterium capable of aerobic anoxygenic photosynthesis.</title>
        <authorList>
            <person name="Fuchs B.M."/>
            <person name="Spring S."/>
            <person name="Teeling H."/>
            <person name="Quast C."/>
            <person name="Wulf J."/>
            <person name="Schattenhofer M."/>
            <person name="Yan S."/>
            <person name="Ferriera S."/>
            <person name="Johnson J."/>
            <person name="Glockner F.O."/>
            <person name="Amann R."/>
        </authorList>
    </citation>
    <scope>NUCLEOTIDE SEQUENCE [LARGE SCALE GENOMIC DNA]</scope>
    <source>
        <strain evidence="3">KT71</strain>
    </source>
</reference>
<dbReference type="eggNOG" id="COG2853">
    <property type="taxonomic scope" value="Bacteria"/>
</dbReference>
<name>A4ACE0_9GAMM</name>
<dbReference type="EMBL" id="AAOA02000001">
    <property type="protein sequence ID" value="EAQ96368.2"/>
    <property type="molecule type" value="Genomic_DNA"/>
</dbReference>
<protein>
    <submittedName>
        <fullName evidence="3">Surface lipoprotein</fullName>
    </submittedName>
</protein>
<sequence>MPDKHRPRKKLRAATAVLMNDLCGMRDRSQAFTTERGISVTLARDRRRKVTGRKQSVCAVTPYNGAFFVERLSSIREQGIKLVSADPAVSVGATVRAFSSSDSARVESWWRHMATGFLLSIAVFLAPGLEANDDPLEAINRPLFVVNDVLDRWALRPLAKGYDYIMPAPAQRGVSNFYANLYDVTSTFNAVLQWRWDGAAQSGGRFLVNSTLGLAGLFDVATPMGIRSYRTDFGQTLALWGVPEGPYLMLPLFGPRTFRSGTGTLVDTFALSVPPYIDDRAVRNSIWGLELVHGRARLLGSDELISGDRYIFVRDAYLQQRAAFVNDGEIQDDFADFEDGWDQEF</sequence>
<dbReference type="InterPro" id="IPR007428">
    <property type="entry name" value="MlaA"/>
</dbReference>
<comment type="similarity">
    <text evidence="1">Belongs to the MlaA family.</text>
</comment>
<dbReference type="PANTHER" id="PTHR30035">
    <property type="entry name" value="LIPOPROTEIN VACJ-RELATED"/>
    <property type="match status" value="1"/>
</dbReference>
<organism evidence="3 4">
    <name type="scientific">Congregibacter litoralis KT71</name>
    <dbReference type="NCBI Taxonomy" id="314285"/>
    <lineage>
        <taxon>Bacteria</taxon>
        <taxon>Pseudomonadati</taxon>
        <taxon>Pseudomonadota</taxon>
        <taxon>Gammaproteobacteria</taxon>
        <taxon>Cellvibrionales</taxon>
        <taxon>Halieaceae</taxon>
        <taxon>Congregibacter</taxon>
    </lineage>
</organism>
<dbReference type="Proteomes" id="UP000019205">
    <property type="component" value="Chromosome"/>
</dbReference>
<dbReference type="PRINTS" id="PR01805">
    <property type="entry name" value="VACJLIPOPROT"/>
</dbReference>
<evidence type="ECO:0000256" key="1">
    <source>
        <dbReference type="ARBA" id="ARBA00010634"/>
    </source>
</evidence>
<reference evidence="3 4" key="2">
    <citation type="journal article" date="2009" name="PLoS ONE">
        <title>The photosynthetic apparatus and its regulation in the aerobic gammaproteobacterium Congregibacter litoralis gen. nov., sp. nov.</title>
        <authorList>
            <person name="Spring S."/>
            <person name="Lunsdorf H."/>
            <person name="Fuchs B.M."/>
            <person name="Tindall B.J."/>
        </authorList>
    </citation>
    <scope>NUCLEOTIDE SEQUENCE [LARGE SCALE GENOMIC DNA]</scope>
    <source>
        <strain evidence="3">KT71</strain>
    </source>
</reference>
<evidence type="ECO:0000313" key="4">
    <source>
        <dbReference type="Proteomes" id="UP000019205"/>
    </source>
</evidence>
<dbReference type="Pfam" id="PF04333">
    <property type="entry name" value="MlaA"/>
    <property type="match status" value="1"/>
</dbReference>
<dbReference type="GO" id="GO:0016020">
    <property type="term" value="C:membrane"/>
    <property type="evidence" value="ECO:0007669"/>
    <property type="project" value="InterPro"/>
</dbReference>
<dbReference type="PANTHER" id="PTHR30035:SF3">
    <property type="entry name" value="INTERMEMBRANE PHOSPHOLIPID TRANSPORT SYSTEM LIPOPROTEIN MLAA"/>
    <property type="match status" value="1"/>
</dbReference>
<evidence type="ECO:0000256" key="2">
    <source>
        <dbReference type="ARBA" id="ARBA00022729"/>
    </source>
</evidence>
<proteinExistence type="inferred from homology"/>
<dbReference type="AlphaFoldDB" id="A4ACE0"/>
<evidence type="ECO:0000313" key="3">
    <source>
        <dbReference type="EMBL" id="EAQ96368.2"/>
    </source>
</evidence>
<keyword evidence="4" id="KW-1185">Reference proteome</keyword>
<comment type="caution">
    <text evidence="3">The sequence shown here is derived from an EMBL/GenBank/DDBJ whole genome shotgun (WGS) entry which is preliminary data.</text>
</comment>
<keyword evidence="2" id="KW-0732">Signal</keyword>